<dbReference type="GO" id="GO:0000184">
    <property type="term" value="P:nuclear-transcribed mRNA catabolic process, nonsense-mediated decay"/>
    <property type="evidence" value="ECO:0007669"/>
    <property type="project" value="UniProtKB-KW"/>
</dbReference>
<dbReference type="FunFam" id="3.40.50.12390:FF:000002">
    <property type="entry name" value="5'-3' exoribonuclease 1"/>
    <property type="match status" value="1"/>
</dbReference>
<dbReference type="GO" id="GO:0016075">
    <property type="term" value="P:rRNA catabolic process"/>
    <property type="evidence" value="ECO:0007669"/>
    <property type="project" value="TreeGrafter"/>
</dbReference>
<dbReference type="PIRSF" id="PIRSF006743">
    <property type="entry name" value="Exonuclease_Xnr1"/>
    <property type="match status" value="1"/>
</dbReference>
<name>A0AAN8A7R8_9SACH</name>
<feature type="compositionally biased region" description="Polar residues" evidence="6">
    <location>
        <begin position="1392"/>
        <end position="1405"/>
    </location>
</feature>
<feature type="region of interest" description="Disordered" evidence="6">
    <location>
        <begin position="1257"/>
        <end position="1295"/>
    </location>
</feature>
<accession>A0AAN8A7R8</accession>
<dbReference type="InterPro" id="IPR041385">
    <property type="entry name" value="SH3_12"/>
</dbReference>
<comment type="function">
    <text evidence="5">Multifunctional protein that exhibits several independent functions at different levels of the cellular processes. 5'-3' exonuclease component of the nonsense-mediated mRNA decay (NMD) which is a highly conserved mRNA degradation pathway, an RNA surveillance system whose role is to identify and rid cells of mRNA with premature termination codons and thus prevents accumulation of potentially harmful truncated proteins.</text>
</comment>
<dbReference type="InterPro" id="IPR041106">
    <property type="entry name" value="XRN1_D2_D3"/>
</dbReference>
<feature type="domain" description="Xrn1 helical" evidence="8">
    <location>
        <begin position="272"/>
        <end position="690"/>
    </location>
</feature>
<dbReference type="Pfam" id="PF17846">
    <property type="entry name" value="XRN_M"/>
    <property type="match status" value="1"/>
</dbReference>
<protein>
    <recommendedName>
        <fullName evidence="5">5'-3' exoribonuclease 1</fullName>
        <ecNumber evidence="5">3.1.13.-</ecNumber>
    </recommendedName>
</protein>
<dbReference type="Gene3D" id="2.170.260.40">
    <property type="match status" value="1"/>
</dbReference>
<dbReference type="EMBL" id="JAWIZZ010000053">
    <property type="protein sequence ID" value="KAK5778395.1"/>
    <property type="molecule type" value="Genomic_DNA"/>
</dbReference>
<feature type="compositionally biased region" description="Basic residues" evidence="6">
    <location>
        <begin position="1517"/>
        <end position="1529"/>
    </location>
</feature>
<evidence type="ECO:0000259" key="8">
    <source>
        <dbReference type="Pfam" id="PF17846"/>
    </source>
</evidence>
<feature type="domain" description="Exoribonuclease Xrn1 D2/D3" evidence="11">
    <location>
        <begin position="928"/>
        <end position="1156"/>
    </location>
</feature>
<comment type="subcellular location">
    <subcellularLocation>
        <location evidence="5">Cytoplasm</location>
    </subcellularLocation>
</comment>
<evidence type="ECO:0000256" key="2">
    <source>
        <dbReference type="ARBA" id="ARBA00022801"/>
    </source>
</evidence>
<keyword evidence="5" id="KW-0694">RNA-binding</keyword>
<dbReference type="InterPro" id="IPR041412">
    <property type="entry name" value="Xrn1_helical"/>
</dbReference>
<comment type="caution">
    <text evidence="12">The sequence shown here is derived from an EMBL/GenBank/DDBJ whole genome shotgun (WGS) entry which is preliminary data.</text>
</comment>
<keyword evidence="3 5" id="KW-0269">Exonuclease</keyword>
<dbReference type="GO" id="GO:0004534">
    <property type="term" value="F:5'-3' RNA exonuclease activity"/>
    <property type="evidence" value="ECO:0007669"/>
    <property type="project" value="UniProtKB-ARBA"/>
</dbReference>
<feature type="domain" description="5'-3' exoribonuclease 1 SH3-like" evidence="9">
    <location>
        <begin position="1174"/>
        <end position="1244"/>
    </location>
</feature>
<evidence type="ECO:0000256" key="6">
    <source>
        <dbReference type="SAM" id="MobiDB-lite"/>
    </source>
</evidence>
<gene>
    <name evidence="12" type="ORF">RI543_004057</name>
</gene>
<dbReference type="Gene3D" id="6.10.140.950">
    <property type="match status" value="1"/>
</dbReference>
<evidence type="ECO:0000313" key="13">
    <source>
        <dbReference type="Proteomes" id="UP001306508"/>
    </source>
</evidence>
<dbReference type="PANTHER" id="PTHR12341:SF7">
    <property type="entry name" value="5'-3' EXORIBONUCLEASE 1"/>
    <property type="match status" value="1"/>
</dbReference>
<proteinExistence type="inferred from homology"/>
<evidence type="ECO:0000313" key="12">
    <source>
        <dbReference type="EMBL" id="KAK5778395.1"/>
    </source>
</evidence>
<evidence type="ECO:0000256" key="3">
    <source>
        <dbReference type="ARBA" id="ARBA00022839"/>
    </source>
</evidence>
<dbReference type="Pfam" id="PF03159">
    <property type="entry name" value="XRN_N"/>
    <property type="match status" value="1"/>
</dbReference>
<dbReference type="Pfam" id="PF18332">
    <property type="entry name" value="XRN1_D1"/>
    <property type="match status" value="1"/>
</dbReference>
<dbReference type="GO" id="GO:0003723">
    <property type="term" value="F:RNA binding"/>
    <property type="evidence" value="ECO:0007669"/>
    <property type="project" value="UniProtKB-KW"/>
</dbReference>
<dbReference type="EC" id="3.1.13.-" evidence="5"/>
<dbReference type="InterPro" id="IPR047008">
    <property type="entry name" value="XRN1_SH3_sf"/>
</dbReference>
<feature type="domain" description="Xrn1 N-terminal" evidence="7">
    <location>
        <begin position="1"/>
        <end position="227"/>
    </location>
</feature>
<organism evidence="12 13">
    <name type="scientific">Arxiozyma heterogenica</name>
    <dbReference type="NCBI Taxonomy" id="278026"/>
    <lineage>
        <taxon>Eukaryota</taxon>
        <taxon>Fungi</taxon>
        <taxon>Dikarya</taxon>
        <taxon>Ascomycota</taxon>
        <taxon>Saccharomycotina</taxon>
        <taxon>Saccharomycetes</taxon>
        <taxon>Saccharomycetales</taxon>
        <taxon>Saccharomycetaceae</taxon>
        <taxon>Arxiozyma</taxon>
    </lineage>
</organism>
<dbReference type="InterPro" id="IPR027073">
    <property type="entry name" value="5_3_exoribonuclease"/>
</dbReference>
<evidence type="ECO:0000256" key="4">
    <source>
        <dbReference type="ARBA" id="ARBA00038299"/>
    </source>
</evidence>
<dbReference type="InterPro" id="IPR040992">
    <property type="entry name" value="XRN1_D1"/>
</dbReference>
<dbReference type="PANTHER" id="PTHR12341">
    <property type="entry name" value="5'-&gt;3' EXORIBONUCLEASE"/>
    <property type="match status" value="1"/>
</dbReference>
<dbReference type="Gene3D" id="2.30.30.750">
    <property type="match status" value="1"/>
</dbReference>
<dbReference type="Proteomes" id="UP001306508">
    <property type="component" value="Unassembled WGS sequence"/>
</dbReference>
<feature type="compositionally biased region" description="Basic and acidic residues" evidence="6">
    <location>
        <begin position="1547"/>
        <end position="1569"/>
    </location>
</feature>
<keyword evidence="2 5" id="KW-0378">Hydrolase</keyword>
<dbReference type="Pfam" id="PF18129">
    <property type="entry name" value="SH3_12"/>
    <property type="match status" value="1"/>
</dbReference>
<dbReference type="Gene3D" id="1.25.40.1050">
    <property type="match status" value="1"/>
</dbReference>
<evidence type="ECO:0000259" key="11">
    <source>
        <dbReference type="Pfam" id="PF18334"/>
    </source>
</evidence>
<reference evidence="13" key="1">
    <citation type="submission" date="2023-07" db="EMBL/GenBank/DDBJ databases">
        <title>A draft genome of Kazachstania heterogenica Y-27499.</title>
        <authorList>
            <person name="Donic C."/>
            <person name="Kralova J.S."/>
            <person name="Fidel L."/>
            <person name="Ben-Dor S."/>
            <person name="Jung S."/>
        </authorList>
    </citation>
    <scope>NUCLEOTIDE SEQUENCE [LARGE SCALE GENOMIC DNA]</scope>
    <source>
        <strain evidence="13">Y27499</strain>
    </source>
</reference>
<evidence type="ECO:0000259" key="10">
    <source>
        <dbReference type="Pfam" id="PF18332"/>
    </source>
</evidence>
<dbReference type="FunFam" id="2.30.30.750:FF:000002">
    <property type="entry name" value="5'-3' exoribonuclease 1"/>
    <property type="match status" value="1"/>
</dbReference>
<sequence length="1569" mass="180402">MGIPKFFRYISERWPMISQLIEGSPIPEFDNLYLDMNSILHTCTHGDDIDLVTSSRLSEEEIFARIFTYIDHLFLTIKPKKVFYMAIDGVAPRAKMNQQRARRFRSAMDAEKALAKSETPINKGDIFDSNAITPGTEFMAKLTKNLKYFINNKVSHDSNWSGIKIILSGHEVPGEGEHKIMNFIRNIKSSNVEDSSNIRHCIYGLDADLIMLGLSTHAPHFALLREEVVFGKQRSSQYKTLEQQNFYLLHLSLLREYMELEFREIADILPFQYDFERILDDFILIMFVIGNDFLPNLPDLHLNKGAFPVILQTFKEALLHLDGYINEHGKINLKRLNIWLKYLSQFELMNFEKDDIDIDWFNQQLENISLEGERKRAKHGQKLLIRQQKKLVGFVKPWITKLTTEIDPKTVDDSDPKLCLLLPKDTDDKDGGYNIKNNLPFVKKLTHDLGLFIIHSKSKDTYTLKFDVDGVNPHETVEERHERIAQIRKTIKNYQSSLVVEDEEELEKEKNIYDSRFEDWKLNYYKDKFHFKDKESIINVAKNYVEGLQWVLYYYYRGCPAWGWYYHYHYAPRISDLALGLDQTIQFDLGSPFKPFEQLMSVLPERSKNLIPTALRPLMYDSKSPILDFYPDAVELDMNGKTADWEAVVLLPFVDENRLRDAMKPYMDKLTLEEKQRNELGTDLQFIFNPQVDTVYKTPLKGVFTDIEHNHCVEKPFHLEKLDPDQIKYGLLPNDKMGVNILAGFPTLQTIPFTASLQYNETLVFQQPSRQQSMVLEIEDIYDENNLTLDELAKRYIGKIVYTKWPYLRESKLISIFDENSVFEGKHTVDNQGKKHFKVIHRSADIHEQKEFKQLNGSMMKNYKKQMAVLLKNIRAFVKVVPVTGLIRNSEGAYIKTYAKTSEVYPLQLMVESISNVDERYIEKPPVPIEQEFPLNSRVIFLGDYAYGSETTINGYSSTRRLKITVNKKSRGSEPTIGKEMVARDASLIHYFPSFVIAKELNLNRLFLARITSRFLIADNEGKQVNVGIPVKFEAKHQKVLGYARKNQKGWEYSNLTVNLLKEYSTRFPHFFYNLSKIPTSDIPMLQDLLPNLSSSDSTKELNEIKNWLKYVTELFVTVSFESDSLSKGSIRSVEDYIIAHSFKLEQCESKNLAKVPREAILDPRESISLLRTQRFNLGDRVMYIQDSGKVPLYSKGTVVGYTTLGLNVSVQVLFDHEIVAGNTFGGRLRTKRGLGLDSSFLLNLTDRQLVYHSKASMENKTRTKGLPNESNNAVNEKRLRQKKERKARQEADKIRKEVGHNLLSLIQKNQDTKAGLKEKEVEQPDDIVEEEVQSAENEQDSSKPLESLLNRNDEAKKEAKLPESLPPNKAVATSVFNAVLNQIESTDDQSNHPPTESNNYQPTPYHTLDPASLPYHMPPVVNSMYVMGNNAQPIIGTIPPTHPHPHGHAYPYSTGPSLPNSHPYPNDMPPSGQHLRGPVQYPPMVPPGFVPHQGILSGNAPAHAKVNQELPVDKRGTKKLQHISKNAKGKNSTSKKKIEASTNQSNEKKMSEKVEKDNKKESIKEEEE</sequence>
<dbReference type="InterPro" id="IPR004859">
    <property type="entry name" value="Xrn1_N"/>
</dbReference>
<evidence type="ECO:0000256" key="1">
    <source>
        <dbReference type="ARBA" id="ARBA00022722"/>
    </source>
</evidence>
<keyword evidence="1 5" id="KW-0540">Nuclease</keyword>
<evidence type="ECO:0000259" key="7">
    <source>
        <dbReference type="Pfam" id="PF03159"/>
    </source>
</evidence>
<evidence type="ECO:0000259" key="9">
    <source>
        <dbReference type="Pfam" id="PF18129"/>
    </source>
</evidence>
<dbReference type="CDD" id="cd18673">
    <property type="entry name" value="PIN_XRN1-2-like"/>
    <property type="match status" value="1"/>
</dbReference>
<feature type="domain" description="5'-3' exoribonuclease 1 D1" evidence="10">
    <location>
        <begin position="730"/>
        <end position="924"/>
    </location>
</feature>
<dbReference type="InterPro" id="IPR047007">
    <property type="entry name" value="XRN1_D1_sf"/>
</dbReference>
<feature type="region of interest" description="Disordered" evidence="6">
    <location>
        <begin position="1510"/>
        <end position="1569"/>
    </location>
</feature>
<dbReference type="Gene3D" id="2.30.30.30">
    <property type="match status" value="1"/>
</dbReference>
<dbReference type="GO" id="GO:0005634">
    <property type="term" value="C:nucleus"/>
    <property type="evidence" value="ECO:0007669"/>
    <property type="project" value="TreeGrafter"/>
</dbReference>
<feature type="region of interest" description="Disordered" evidence="6">
    <location>
        <begin position="1386"/>
        <end position="1407"/>
    </location>
</feature>
<comment type="similarity">
    <text evidence="4 5">Belongs to the 5'-3' exonuclease family.</text>
</comment>
<evidence type="ECO:0000256" key="5">
    <source>
        <dbReference type="PIRNR" id="PIRNR006743"/>
    </source>
</evidence>
<keyword evidence="5" id="KW-0866">Nonsense-mediated mRNA decay</keyword>
<dbReference type="Pfam" id="PF18334">
    <property type="entry name" value="XRN1_D2_D3"/>
    <property type="match status" value="1"/>
</dbReference>
<dbReference type="InterPro" id="IPR016494">
    <property type="entry name" value="5_3_exoribonuclease_1"/>
</dbReference>
<dbReference type="Gene3D" id="3.40.50.12390">
    <property type="match status" value="2"/>
</dbReference>
<keyword evidence="5" id="KW-0963">Cytoplasm</keyword>
<dbReference type="Gene3D" id="3.30.1370.250">
    <property type="match status" value="1"/>
</dbReference>
<dbReference type="InterPro" id="IPR014722">
    <property type="entry name" value="Rib_uL2_dom2"/>
</dbReference>
<keyword evidence="13" id="KW-1185">Reference proteome</keyword>
<dbReference type="GO" id="GO:0005737">
    <property type="term" value="C:cytoplasm"/>
    <property type="evidence" value="ECO:0007669"/>
    <property type="project" value="UniProtKB-SubCell"/>
</dbReference>